<feature type="chain" id="PRO_5008690943" description="DUF4397 domain-containing protein" evidence="1">
    <location>
        <begin position="24"/>
        <end position="233"/>
    </location>
</feature>
<evidence type="ECO:0000313" key="3">
    <source>
        <dbReference type="EMBL" id="SCC39472.1"/>
    </source>
</evidence>
<evidence type="ECO:0000256" key="1">
    <source>
        <dbReference type="SAM" id="SignalP"/>
    </source>
</evidence>
<feature type="signal peptide" evidence="1">
    <location>
        <begin position="1"/>
        <end position="23"/>
    </location>
</feature>
<proteinExistence type="predicted"/>
<reference evidence="3 4" key="1">
    <citation type="submission" date="2016-08" db="EMBL/GenBank/DDBJ databases">
        <authorList>
            <person name="Seilhamer J.J."/>
        </authorList>
    </citation>
    <scope>NUCLEOTIDE SEQUENCE [LARGE SCALE GENOMIC DNA]</scope>
    <source>
        <strain evidence="3 4">A37T2</strain>
    </source>
</reference>
<dbReference type="Proteomes" id="UP000242818">
    <property type="component" value="Unassembled WGS sequence"/>
</dbReference>
<evidence type="ECO:0000259" key="2">
    <source>
        <dbReference type="Pfam" id="PF14344"/>
    </source>
</evidence>
<organism evidence="3 4">
    <name type="scientific">Chitinophaga costaii</name>
    <dbReference type="NCBI Taxonomy" id="1335309"/>
    <lineage>
        <taxon>Bacteria</taxon>
        <taxon>Pseudomonadati</taxon>
        <taxon>Bacteroidota</taxon>
        <taxon>Chitinophagia</taxon>
        <taxon>Chitinophagales</taxon>
        <taxon>Chitinophagaceae</taxon>
        <taxon>Chitinophaga</taxon>
    </lineage>
</organism>
<dbReference type="PROSITE" id="PS51257">
    <property type="entry name" value="PROKAR_LIPOPROTEIN"/>
    <property type="match status" value="1"/>
</dbReference>
<keyword evidence="1" id="KW-0732">Signal</keyword>
<dbReference type="Pfam" id="PF14344">
    <property type="entry name" value="DUF4397"/>
    <property type="match status" value="1"/>
</dbReference>
<dbReference type="RefSeq" id="WP_089712407.1">
    <property type="nucleotide sequence ID" value="NZ_FMAR01000007.1"/>
</dbReference>
<protein>
    <recommendedName>
        <fullName evidence="2">DUF4397 domain-containing protein</fullName>
    </recommendedName>
</protein>
<dbReference type="AlphaFoldDB" id="A0A1C4E7M8"/>
<evidence type="ECO:0000313" key="4">
    <source>
        <dbReference type="Proteomes" id="UP000242818"/>
    </source>
</evidence>
<name>A0A1C4E7M8_9BACT</name>
<feature type="domain" description="DUF4397" evidence="2">
    <location>
        <begin position="132"/>
        <end position="214"/>
    </location>
</feature>
<accession>A0A1C4E7M8</accession>
<dbReference type="InterPro" id="IPR025510">
    <property type="entry name" value="DUF4397"/>
</dbReference>
<keyword evidence="4" id="KW-1185">Reference proteome</keyword>
<dbReference type="EMBL" id="FMAR01000007">
    <property type="protein sequence ID" value="SCC39472.1"/>
    <property type="molecule type" value="Genomic_DNA"/>
</dbReference>
<gene>
    <name evidence="3" type="ORF">GA0116948_107137</name>
</gene>
<sequence length="233" mass="25716">MIRQKFAGFLMAASLLGMTTMTACLKTSNSSTQTTWAYSTVINAYPDTVGVNINDGSTLLDTTRFKFRDWTVLRDVPGIHNYNFTTYQTSTQVAGLVAASFDSLSYHTIILYGVGKIANLSENFDGTTADSANIRFYHLSDTTAPVDVYINNQIVFSQVSYTPSTGFFQTWTKFPASSNANLQVKLHSNDSVIVTRTIDLVQANAYQLYLNGYLHGVGSQKIYVNLASYATSY</sequence>